<keyword evidence="4" id="KW-0479">Metal-binding</keyword>
<evidence type="ECO:0000256" key="1">
    <source>
        <dbReference type="ARBA" id="ARBA00010429"/>
    </source>
</evidence>
<dbReference type="InterPro" id="IPR006066">
    <property type="entry name" value="NO2/SO3_Rdtase_FeS/sirohaem_BS"/>
</dbReference>
<evidence type="ECO:0000313" key="10">
    <source>
        <dbReference type="EMBL" id="MBB5692045.1"/>
    </source>
</evidence>
<dbReference type="Gene3D" id="3.30.413.10">
    <property type="entry name" value="Sulfite Reductase Hemoprotein, domain 1"/>
    <property type="match status" value="2"/>
</dbReference>
<comment type="caution">
    <text evidence="10">The sequence shown here is derived from an EMBL/GenBank/DDBJ whole genome shotgun (WGS) entry which is preliminary data.</text>
</comment>
<dbReference type="InterPro" id="IPR012798">
    <property type="entry name" value="Cbl_synth_CobG-like"/>
</dbReference>
<feature type="domain" description="Nitrite/sulphite reductase 4Fe-4S" evidence="8">
    <location>
        <begin position="431"/>
        <end position="544"/>
    </location>
</feature>
<dbReference type="Proteomes" id="UP000580654">
    <property type="component" value="Unassembled WGS sequence"/>
</dbReference>
<evidence type="ECO:0000256" key="6">
    <source>
        <dbReference type="ARBA" id="ARBA00023004"/>
    </source>
</evidence>
<gene>
    <name evidence="10" type="ORF">FHS87_000056</name>
</gene>
<evidence type="ECO:0000259" key="9">
    <source>
        <dbReference type="Pfam" id="PF03460"/>
    </source>
</evidence>
<proteinExistence type="inferred from homology"/>
<evidence type="ECO:0000313" key="11">
    <source>
        <dbReference type="Proteomes" id="UP000580654"/>
    </source>
</evidence>
<feature type="domain" description="Nitrite/Sulfite reductase ferredoxin-like" evidence="9">
    <location>
        <begin position="351"/>
        <end position="417"/>
    </location>
</feature>
<evidence type="ECO:0000259" key="8">
    <source>
        <dbReference type="Pfam" id="PF01077"/>
    </source>
</evidence>
<dbReference type="PROSITE" id="PS00365">
    <property type="entry name" value="NIR_SIR"/>
    <property type="match status" value="1"/>
</dbReference>
<sequence>MESGFSTEQQNYLKGFMAGVEARRGTLSPAGGAEGGGAPPDAMRAAQDAAIAAGGKLNAEEKMKREKHPLDRWDEVEARARAGRFPHGLENLATRWHGLFYVGPAQDSFMCRLRIPGGILSSWQARGIAEVAEDCGGGYVDATTRNNLQIREIPADKGVELLERLADLGIIPKGTGADNIRNITASPTAGIDPQELIDTRGITRKLHHHILNTRDLFGLPRKFNISIDGGGCVAVVEDTNDIAFTAVRMDGEVVFRLALGGITGHRDFARDTGRVVAPDEVVRVCDAILRVFLAHGDRTDRRKSRLKYLLDRWGLPRFVEEVEKQLGAPLRAAGPFEPAPPPDKHGHLGVHDQKQAGMQYVGVVLPVGRITGDQLRGLARIADLYGSGTLRLTVWQNLLISDIPRERMAGAVAEIEALGFGTTASHARGGLVACTGAAGCKFAAAHTKQHAAALADYLDARITLSKPVNIHLTGCHNSCAQHYIGDIGLIGAKAERGEEEVEGYDLHVGGGAGIEQGIGRLLFPKVPAEDVPPLVLNLLRTWQEDAPGESFQSFTARHDEDALRAMAVRTPAEIDA</sequence>
<protein>
    <submittedName>
        <fullName evidence="10">Ferredoxin-nitrite reductase</fullName>
        <ecNumber evidence="10">1.7.7.1</ecNumber>
    </submittedName>
</protein>
<dbReference type="RefSeq" id="WP_184512648.1">
    <property type="nucleotide sequence ID" value="NZ_JACIJD010000001.1"/>
</dbReference>
<dbReference type="NCBIfam" id="TIGR02435">
    <property type="entry name" value="CobG"/>
    <property type="match status" value="1"/>
</dbReference>
<dbReference type="InterPro" id="IPR051329">
    <property type="entry name" value="NIR_SIR_4Fe-4S"/>
</dbReference>
<evidence type="ECO:0000256" key="3">
    <source>
        <dbReference type="ARBA" id="ARBA00022617"/>
    </source>
</evidence>
<dbReference type="InterPro" id="IPR005117">
    <property type="entry name" value="NiRdtase/SiRdtase_haem-b_fer"/>
</dbReference>
<dbReference type="GO" id="GO:0020037">
    <property type="term" value="F:heme binding"/>
    <property type="evidence" value="ECO:0007669"/>
    <property type="project" value="InterPro"/>
</dbReference>
<dbReference type="InterPro" id="IPR045854">
    <property type="entry name" value="NO2/SO3_Rdtase_4Fe4S_sf"/>
</dbReference>
<feature type="domain" description="Nitrite/Sulfite reductase ferredoxin-like" evidence="9">
    <location>
        <begin position="107"/>
        <end position="167"/>
    </location>
</feature>
<keyword evidence="3" id="KW-0349">Heme</keyword>
<dbReference type="GO" id="GO:0046872">
    <property type="term" value="F:metal ion binding"/>
    <property type="evidence" value="ECO:0007669"/>
    <property type="project" value="UniProtKB-KW"/>
</dbReference>
<evidence type="ECO:0000256" key="7">
    <source>
        <dbReference type="ARBA" id="ARBA00023014"/>
    </source>
</evidence>
<dbReference type="AlphaFoldDB" id="A0A840XU14"/>
<keyword evidence="5 10" id="KW-0560">Oxidoreductase</keyword>
<evidence type="ECO:0000256" key="2">
    <source>
        <dbReference type="ARBA" id="ARBA00022485"/>
    </source>
</evidence>
<dbReference type="Gene3D" id="3.90.480.10">
    <property type="entry name" value="Sulfite Reductase Hemoprotein,Domain 2"/>
    <property type="match status" value="1"/>
</dbReference>
<dbReference type="PANTHER" id="PTHR32439:SF0">
    <property type="entry name" value="FERREDOXIN--NITRITE REDUCTASE, CHLOROPLASTIC"/>
    <property type="match status" value="1"/>
</dbReference>
<dbReference type="NCBIfam" id="NF007126">
    <property type="entry name" value="PRK09567.1"/>
    <property type="match status" value="1"/>
</dbReference>
<keyword evidence="6" id="KW-0408">Iron</keyword>
<keyword evidence="11" id="KW-1185">Reference proteome</keyword>
<dbReference type="PRINTS" id="PR00397">
    <property type="entry name" value="SIROHAEM"/>
</dbReference>
<evidence type="ECO:0000256" key="5">
    <source>
        <dbReference type="ARBA" id="ARBA00023002"/>
    </source>
</evidence>
<organism evidence="10 11">
    <name type="scientific">Muricoccus pecuniae</name>
    <dbReference type="NCBI Taxonomy" id="693023"/>
    <lineage>
        <taxon>Bacteria</taxon>
        <taxon>Pseudomonadati</taxon>
        <taxon>Pseudomonadota</taxon>
        <taxon>Alphaproteobacteria</taxon>
        <taxon>Acetobacterales</taxon>
        <taxon>Roseomonadaceae</taxon>
        <taxon>Muricoccus</taxon>
    </lineage>
</organism>
<dbReference type="GO" id="GO:0051539">
    <property type="term" value="F:4 iron, 4 sulfur cluster binding"/>
    <property type="evidence" value="ECO:0007669"/>
    <property type="project" value="UniProtKB-KW"/>
</dbReference>
<dbReference type="InterPro" id="IPR036136">
    <property type="entry name" value="Nit/Sulf_reduc_fer-like_dom_sf"/>
</dbReference>
<comment type="similarity">
    <text evidence="1">Belongs to the nitrite and sulfite reductase 4Fe-4S domain family.</text>
</comment>
<dbReference type="InterPro" id="IPR006067">
    <property type="entry name" value="NO2/SO3_Rdtase_4Fe4S_dom"/>
</dbReference>
<feature type="domain" description="Nitrite/sulphite reductase 4Fe-4S" evidence="8">
    <location>
        <begin position="177"/>
        <end position="329"/>
    </location>
</feature>
<dbReference type="Pfam" id="PF03460">
    <property type="entry name" value="NIR_SIR_ferr"/>
    <property type="match status" value="2"/>
</dbReference>
<dbReference type="SUPFAM" id="SSF56014">
    <property type="entry name" value="Nitrite and sulphite reductase 4Fe-4S domain-like"/>
    <property type="match status" value="2"/>
</dbReference>
<dbReference type="GO" id="GO:0048307">
    <property type="term" value="F:ferredoxin-nitrite reductase activity"/>
    <property type="evidence" value="ECO:0007669"/>
    <property type="project" value="UniProtKB-EC"/>
</dbReference>
<accession>A0A840XU14</accession>
<dbReference type="EMBL" id="JACIJD010000001">
    <property type="protein sequence ID" value="MBB5692045.1"/>
    <property type="molecule type" value="Genomic_DNA"/>
</dbReference>
<keyword evidence="2" id="KW-0004">4Fe-4S</keyword>
<dbReference type="SUPFAM" id="SSF55124">
    <property type="entry name" value="Nitrite/Sulfite reductase N-terminal domain-like"/>
    <property type="match status" value="2"/>
</dbReference>
<dbReference type="Pfam" id="PF01077">
    <property type="entry name" value="NIR_SIR"/>
    <property type="match status" value="2"/>
</dbReference>
<evidence type="ECO:0000256" key="4">
    <source>
        <dbReference type="ARBA" id="ARBA00022723"/>
    </source>
</evidence>
<dbReference type="EC" id="1.7.7.1" evidence="10"/>
<reference evidence="10 11" key="1">
    <citation type="submission" date="2020-08" db="EMBL/GenBank/DDBJ databases">
        <title>Genomic Encyclopedia of Type Strains, Phase IV (KMG-IV): sequencing the most valuable type-strain genomes for metagenomic binning, comparative biology and taxonomic classification.</title>
        <authorList>
            <person name="Goeker M."/>
        </authorList>
    </citation>
    <scope>NUCLEOTIDE SEQUENCE [LARGE SCALE GENOMIC DNA]</scope>
    <source>
        <strain evidence="10 11">DSM 25622</strain>
    </source>
</reference>
<name>A0A840XU14_9PROT</name>
<keyword evidence="7" id="KW-0411">Iron-sulfur</keyword>
<dbReference type="PANTHER" id="PTHR32439">
    <property type="entry name" value="FERREDOXIN--NITRITE REDUCTASE, CHLOROPLASTIC"/>
    <property type="match status" value="1"/>
</dbReference>